<keyword evidence="3" id="KW-0804">Transcription</keyword>
<dbReference type="InterPro" id="IPR000792">
    <property type="entry name" value="Tscrpt_reg_LuxR_C"/>
</dbReference>
<organism evidence="5 6">
    <name type="scientific">Kutzneria buriramensis</name>
    <dbReference type="NCBI Taxonomy" id="1045776"/>
    <lineage>
        <taxon>Bacteria</taxon>
        <taxon>Bacillati</taxon>
        <taxon>Actinomycetota</taxon>
        <taxon>Actinomycetes</taxon>
        <taxon>Pseudonocardiales</taxon>
        <taxon>Pseudonocardiaceae</taxon>
        <taxon>Kutzneria</taxon>
    </lineage>
</organism>
<dbReference type="CDD" id="cd06170">
    <property type="entry name" value="LuxR_C_like"/>
    <property type="match status" value="1"/>
</dbReference>
<dbReference type="Gene3D" id="1.10.10.10">
    <property type="entry name" value="Winged helix-like DNA-binding domain superfamily/Winged helix DNA-binding domain"/>
    <property type="match status" value="1"/>
</dbReference>
<reference evidence="5 6" key="1">
    <citation type="submission" date="2018-08" db="EMBL/GenBank/DDBJ databases">
        <title>Genomic Encyclopedia of Archaeal and Bacterial Type Strains, Phase II (KMG-II): from individual species to whole genera.</title>
        <authorList>
            <person name="Goeker M."/>
        </authorList>
    </citation>
    <scope>NUCLEOTIDE SEQUENCE [LARGE SCALE GENOMIC DNA]</scope>
    <source>
        <strain evidence="5 6">DSM 45791</strain>
    </source>
</reference>
<dbReference type="Proteomes" id="UP000256269">
    <property type="component" value="Unassembled WGS sequence"/>
</dbReference>
<accession>A0A3E0H0P4</accession>
<dbReference type="EMBL" id="QUNO01000018">
    <property type="protein sequence ID" value="REH35181.1"/>
    <property type="molecule type" value="Genomic_DNA"/>
</dbReference>
<dbReference type="AlphaFoldDB" id="A0A3E0H0P4"/>
<dbReference type="PANTHER" id="PTHR44688">
    <property type="entry name" value="DNA-BINDING TRANSCRIPTIONAL ACTIVATOR DEVR_DOSR"/>
    <property type="match status" value="1"/>
</dbReference>
<dbReference type="OrthoDB" id="134933at2"/>
<feature type="domain" description="HTH luxR-type" evidence="4">
    <location>
        <begin position="218"/>
        <end position="281"/>
    </location>
</feature>
<evidence type="ECO:0000313" key="6">
    <source>
        <dbReference type="Proteomes" id="UP000256269"/>
    </source>
</evidence>
<dbReference type="PROSITE" id="PS50043">
    <property type="entry name" value="HTH_LUXR_2"/>
    <property type="match status" value="1"/>
</dbReference>
<dbReference type="GO" id="GO:0003677">
    <property type="term" value="F:DNA binding"/>
    <property type="evidence" value="ECO:0007669"/>
    <property type="project" value="UniProtKB-KW"/>
</dbReference>
<dbReference type="GO" id="GO:0006355">
    <property type="term" value="P:regulation of DNA-templated transcription"/>
    <property type="evidence" value="ECO:0007669"/>
    <property type="project" value="InterPro"/>
</dbReference>
<gene>
    <name evidence="5" type="ORF">BCF44_11841</name>
</gene>
<dbReference type="PROSITE" id="PS00622">
    <property type="entry name" value="HTH_LUXR_1"/>
    <property type="match status" value="1"/>
</dbReference>
<sequence>MLPAAYALSSMARIDAARGDHDDCRSHAAEIDGQLADLGAALVQPYVDIALGLDRLGAGQPVESAARLRRVNARLAGTGLREATVLQYHADLVLSQLESGDKESARRVVRELDDLVSSSPIAWSRAALLVCRALVADAVDAHAACEDAIALYGRIPDPFAQARAQLVYGSLLRRAKRRRAARDQLAASLATFEELRAKPWRDRASQELRAAGVNVARQPAYTAGLAPQETQIALSVAEGRTNREVASALFLSVKTVEYHLGRVYVKLGVRSRVELARLLTS</sequence>
<evidence type="ECO:0000256" key="2">
    <source>
        <dbReference type="ARBA" id="ARBA00023125"/>
    </source>
</evidence>
<dbReference type="Pfam" id="PF00196">
    <property type="entry name" value="GerE"/>
    <property type="match status" value="1"/>
</dbReference>
<evidence type="ECO:0000259" key="4">
    <source>
        <dbReference type="PROSITE" id="PS50043"/>
    </source>
</evidence>
<name>A0A3E0H0P4_9PSEU</name>
<keyword evidence="1" id="KW-0805">Transcription regulation</keyword>
<dbReference type="InterPro" id="IPR016032">
    <property type="entry name" value="Sig_transdc_resp-reg_C-effctor"/>
</dbReference>
<evidence type="ECO:0000256" key="3">
    <source>
        <dbReference type="ARBA" id="ARBA00023163"/>
    </source>
</evidence>
<dbReference type="PRINTS" id="PR00038">
    <property type="entry name" value="HTHLUXR"/>
</dbReference>
<dbReference type="SUPFAM" id="SSF46894">
    <property type="entry name" value="C-terminal effector domain of the bipartite response regulators"/>
    <property type="match status" value="1"/>
</dbReference>
<comment type="caution">
    <text evidence="5">The sequence shown here is derived from an EMBL/GenBank/DDBJ whole genome shotgun (WGS) entry which is preliminary data.</text>
</comment>
<evidence type="ECO:0000256" key="1">
    <source>
        <dbReference type="ARBA" id="ARBA00023015"/>
    </source>
</evidence>
<evidence type="ECO:0000313" key="5">
    <source>
        <dbReference type="EMBL" id="REH35181.1"/>
    </source>
</evidence>
<protein>
    <submittedName>
        <fullName evidence="5">Regulatory LuxR family protein</fullName>
    </submittedName>
</protein>
<keyword evidence="6" id="KW-1185">Reference proteome</keyword>
<dbReference type="PANTHER" id="PTHR44688:SF16">
    <property type="entry name" value="DNA-BINDING TRANSCRIPTIONAL ACTIVATOR DEVR_DOSR"/>
    <property type="match status" value="1"/>
</dbReference>
<keyword evidence="2" id="KW-0238">DNA-binding</keyword>
<dbReference type="SMART" id="SM00421">
    <property type="entry name" value="HTH_LUXR"/>
    <property type="match status" value="1"/>
</dbReference>
<dbReference type="InterPro" id="IPR036388">
    <property type="entry name" value="WH-like_DNA-bd_sf"/>
</dbReference>
<proteinExistence type="predicted"/>